<dbReference type="Pfam" id="PF02518">
    <property type="entry name" value="HATPase_c"/>
    <property type="match status" value="1"/>
</dbReference>
<evidence type="ECO:0000256" key="4">
    <source>
        <dbReference type="ARBA" id="ARBA00022553"/>
    </source>
</evidence>
<protein>
    <recommendedName>
        <fullName evidence="3">histidine kinase</fullName>
        <ecNumber evidence="3">2.7.13.3</ecNumber>
    </recommendedName>
</protein>
<dbReference type="GO" id="GO:0000155">
    <property type="term" value="F:phosphorelay sensor kinase activity"/>
    <property type="evidence" value="ECO:0007669"/>
    <property type="project" value="InterPro"/>
</dbReference>
<dbReference type="EC" id="2.7.13.3" evidence="3"/>
<keyword evidence="8 11" id="KW-1133">Transmembrane helix</keyword>
<dbReference type="PROSITE" id="PS50109">
    <property type="entry name" value="HIS_KIN"/>
    <property type="match status" value="1"/>
</dbReference>
<dbReference type="InterPro" id="IPR003594">
    <property type="entry name" value="HATPase_dom"/>
</dbReference>
<evidence type="ECO:0000256" key="10">
    <source>
        <dbReference type="ARBA" id="ARBA00023136"/>
    </source>
</evidence>
<dbReference type="EMBL" id="AEUT02000001">
    <property type="protein sequence ID" value="EGE55032.1"/>
    <property type="molecule type" value="Genomic_DNA"/>
</dbReference>
<keyword evidence="4" id="KW-0597">Phosphoprotein</keyword>
<dbReference type="PANTHER" id="PTHR45528">
    <property type="entry name" value="SENSOR HISTIDINE KINASE CPXA"/>
    <property type="match status" value="1"/>
</dbReference>
<dbReference type="RefSeq" id="WP_003105907.1">
    <property type="nucleotide sequence ID" value="NZ_AEUT02000001.1"/>
</dbReference>
<evidence type="ECO:0000259" key="12">
    <source>
        <dbReference type="PROSITE" id="PS50109"/>
    </source>
</evidence>
<evidence type="ECO:0000313" key="14">
    <source>
        <dbReference type="Proteomes" id="UP000003732"/>
    </source>
</evidence>
<dbReference type="Gene3D" id="1.10.287.130">
    <property type="match status" value="1"/>
</dbReference>
<dbReference type="HOGENOM" id="CLU_000445_89_34_9"/>
<dbReference type="InterPro" id="IPR050398">
    <property type="entry name" value="HssS/ArlS-like"/>
</dbReference>
<dbReference type="SUPFAM" id="SSF47384">
    <property type="entry name" value="Homodimeric domain of signal transducing histidine kinase"/>
    <property type="match status" value="1"/>
</dbReference>
<dbReference type="eggNOG" id="COG2205">
    <property type="taxonomic scope" value="Bacteria"/>
</dbReference>
<dbReference type="Gene3D" id="3.30.565.10">
    <property type="entry name" value="Histidine kinase-like ATPase, C-terminal domain"/>
    <property type="match status" value="1"/>
</dbReference>
<reference evidence="13 14" key="1">
    <citation type="submission" date="2011-02" db="EMBL/GenBank/DDBJ databases">
        <authorList>
            <person name="Stanhope M.J."/>
            <person name="Durkin A.S."/>
            <person name="Hostetler J."/>
            <person name="Kim M."/>
            <person name="Radune D."/>
            <person name="Singh I."/>
            <person name="Town C.D."/>
        </authorList>
    </citation>
    <scope>NUCLEOTIDE SEQUENCE [LARGE SCALE GENOMIC DNA]</scope>
    <source>
        <strain evidence="13 14">NCFD 2020</strain>
    </source>
</reference>
<evidence type="ECO:0000256" key="1">
    <source>
        <dbReference type="ARBA" id="ARBA00000085"/>
    </source>
</evidence>
<keyword evidence="10 11" id="KW-0472">Membrane</keyword>
<evidence type="ECO:0000256" key="2">
    <source>
        <dbReference type="ARBA" id="ARBA00004141"/>
    </source>
</evidence>
<comment type="caution">
    <text evidence="13">The sequence shown here is derived from an EMBL/GenBank/DDBJ whole genome shotgun (WGS) entry which is preliminary data.</text>
</comment>
<evidence type="ECO:0000256" key="7">
    <source>
        <dbReference type="ARBA" id="ARBA00022777"/>
    </source>
</evidence>
<dbReference type="CDD" id="cd00082">
    <property type="entry name" value="HisKA"/>
    <property type="match status" value="1"/>
</dbReference>
<accession>F1Z2K1</accession>
<evidence type="ECO:0000256" key="9">
    <source>
        <dbReference type="ARBA" id="ARBA00023012"/>
    </source>
</evidence>
<dbReference type="AlphaFoldDB" id="F1Z2K1"/>
<evidence type="ECO:0000256" key="6">
    <source>
        <dbReference type="ARBA" id="ARBA00022692"/>
    </source>
</evidence>
<dbReference type="InterPro" id="IPR003661">
    <property type="entry name" value="HisK_dim/P_dom"/>
</dbReference>
<dbReference type="InterPro" id="IPR036890">
    <property type="entry name" value="HATPase_C_sf"/>
</dbReference>
<dbReference type="SUPFAM" id="SSF55874">
    <property type="entry name" value="ATPase domain of HSP90 chaperone/DNA topoisomerase II/histidine kinase"/>
    <property type="match status" value="1"/>
</dbReference>
<comment type="catalytic activity">
    <reaction evidence="1">
        <text>ATP + protein L-histidine = ADP + protein N-phospho-L-histidine.</text>
        <dbReference type="EC" id="2.7.13.3"/>
    </reaction>
</comment>
<dbReference type="InterPro" id="IPR036097">
    <property type="entry name" value="HisK_dim/P_sf"/>
</dbReference>
<dbReference type="InterPro" id="IPR005467">
    <property type="entry name" value="His_kinase_dom"/>
</dbReference>
<dbReference type="GeneID" id="61420725"/>
<feature type="transmembrane region" description="Helical" evidence="11">
    <location>
        <begin position="150"/>
        <end position="172"/>
    </location>
</feature>
<evidence type="ECO:0000256" key="11">
    <source>
        <dbReference type="SAM" id="Phobius"/>
    </source>
</evidence>
<dbReference type="SMART" id="SM00388">
    <property type="entry name" value="HisKA"/>
    <property type="match status" value="1"/>
</dbReference>
<evidence type="ECO:0000256" key="5">
    <source>
        <dbReference type="ARBA" id="ARBA00022679"/>
    </source>
</evidence>
<organism evidence="13 14">
    <name type="scientific">Streptococcus parauberis NCFD 2020</name>
    <dbReference type="NCBI Taxonomy" id="873447"/>
    <lineage>
        <taxon>Bacteria</taxon>
        <taxon>Bacillati</taxon>
        <taxon>Bacillota</taxon>
        <taxon>Bacilli</taxon>
        <taxon>Lactobacillales</taxon>
        <taxon>Streptococcaceae</taxon>
        <taxon>Streptococcus</taxon>
    </lineage>
</organism>
<keyword evidence="6 11" id="KW-0812">Transmembrane</keyword>
<feature type="domain" description="Histidine kinase" evidence="12">
    <location>
        <begin position="240"/>
        <end position="449"/>
    </location>
</feature>
<evidence type="ECO:0000256" key="3">
    <source>
        <dbReference type="ARBA" id="ARBA00012438"/>
    </source>
</evidence>
<sequence>MGNRKGLKYLIAKFSIYELIYTFFIIIFAYFLLNNLIYNQILYPANYSEKNSIKIENKFKQSKLNIDDIPYYYDYTFIEDNRVIKSTIEKKYKHLEKSAKKNGESRTNDIIGSKIFRYFSIGNKELIISYRITVIPVSERLYHIVGNFEIFYLFTLLVIWGIGFMLIISRFYNLLLREIQKISSANSYIQEMKLDFPREKSRYKEINNVLESLDRLANNLKSSLQIQWDMQEKQKDLIDSVTHDVRTPITLIKGNIELFKEETNYHSNEYILQLESGVNRLEKYIDKLSQYSENTKTEKQVLDDATLDYWISILKNICIAYNRQLYIINKDISPIQLDKEEISVALQNIIVNAVENSQERSKIIASFSDYKDKYTITISDEGSGFDDNILASATQKYVTSKNSNCSVNGVGLYIVKNIVEGNNGILRINNLNESLKTGAVVKMIFKKQQVSNLELFI</sequence>
<dbReference type="SMART" id="SM00387">
    <property type="entry name" value="HATPase_c"/>
    <property type="match status" value="1"/>
</dbReference>
<comment type="subcellular location">
    <subcellularLocation>
        <location evidence="2">Membrane</location>
        <topology evidence="2">Multi-pass membrane protein</topology>
    </subcellularLocation>
</comment>
<dbReference type="PANTHER" id="PTHR45528:SF8">
    <property type="entry name" value="HISTIDINE KINASE"/>
    <property type="match status" value="1"/>
</dbReference>
<proteinExistence type="predicted"/>
<name>F1Z2K1_9STRE</name>
<keyword evidence="5" id="KW-0808">Transferase</keyword>
<keyword evidence="9" id="KW-0902">Two-component regulatory system</keyword>
<dbReference type="Proteomes" id="UP000003732">
    <property type="component" value="Unassembled WGS sequence"/>
</dbReference>
<keyword evidence="7 13" id="KW-0418">Kinase</keyword>
<gene>
    <name evidence="13" type="ORF">SPB_1069</name>
</gene>
<evidence type="ECO:0000256" key="8">
    <source>
        <dbReference type="ARBA" id="ARBA00022989"/>
    </source>
</evidence>
<evidence type="ECO:0000313" key="13">
    <source>
        <dbReference type="EMBL" id="EGE55032.1"/>
    </source>
</evidence>
<dbReference type="GO" id="GO:0005886">
    <property type="term" value="C:plasma membrane"/>
    <property type="evidence" value="ECO:0007669"/>
    <property type="project" value="TreeGrafter"/>
</dbReference>
<dbReference type="Pfam" id="PF00512">
    <property type="entry name" value="HisKA"/>
    <property type="match status" value="1"/>
</dbReference>
<feature type="transmembrane region" description="Helical" evidence="11">
    <location>
        <begin position="12"/>
        <end position="33"/>
    </location>
</feature>